<dbReference type="SMART" id="SM00220">
    <property type="entry name" value="S_TKc"/>
    <property type="match status" value="1"/>
</dbReference>
<dbReference type="InterPro" id="IPR032675">
    <property type="entry name" value="LRR_dom_sf"/>
</dbReference>
<feature type="domain" description="Protein kinase" evidence="23">
    <location>
        <begin position="681"/>
        <end position="960"/>
    </location>
</feature>
<keyword evidence="16 21" id="KW-0472">Membrane</keyword>
<dbReference type="FunFam" id="3.30.200.20:FF:000513">
    <property type="entry name" value="Receptor-like protein kinase HSL1"/>
    <property type="match status" value="1"/>
</dbReference>
<evidence type="ECO:0000256" key="4">
    <source>
        <dbReference type="ARBA" id="ARBA00022475"/>
    </source>
</evidence>
<evidence type="ECO:0000313" key="25">
    <source>
        <dbReference type="Proteomes" id="UP000029981"/>
    </source>
</evidence>
<keyword evidence="8" id="KW-0808">Transferase</keyword>
<evidence type="ECO:0000256" key="8">
    <source>
        <dbReference type="ARBA" id="ARBA00022679"/>
    </source>
</evidence>
<dbReference type="GO" id="GO:0060866">
    <property type="term" value="P:leaf abscission"/>
    <property type="evidence" value="ECO:0007669"/>
    <property type="project" value="EnsemblPlants"/>
</dbReference>
<evidence type="ECO:0000256" key="16">
    <source>
        <dbReference type="ARBA" id="ARBA00023136"/>
    </source>
</evidence>
<name>A0A0A0K1E1_CUCSA</name>
<dbReference type="PROSITE" id="PS00108">
    <property type="entry name" value="PROTEIN_KINASE_ST"/>
    <property type="match status" value="1"/>
</dbReference>
<evidence type="ECO:0000256" key="6">
    <source>
        <dbReference type="ARBA" id="ARBA00022553"/>
    </source>
</evidence>
<dbReference type="GO" id="GO:0005524">
    <property type="term" value="F:ATP binding"/>
    <property type="evidence" value="ECO:0007669"/>
    <property type="project" value="UniProtKB-UniRule"/>
</dbReference>
<dbReference type="InterPro" id="IPR008271">
    <property type="entry name" value="Ser/Thr_kinase_AS"/>
</dbReference>
<keyword evidence="12 20" id="KW-0547">Nucleotide-binding</keyword>
<comment type="similarity">
    <text evidence="2">Belongs to the protein kinase superfamily. Ser/Thr protein kinase family.</text>
</comment>
<dbReference type="PROSITE" id="PS00107">
    <property type="entry name" value="PROTEIN_KINASE_ATP"/>
    <property type="match status" value="1"/>
</dbReference>
<comment type="subcellular location">
    <subcellularLocation>
        <location evidence="1">Cell membrane</location>
        <topology evidence="1">Single-pass type I membrane protein</topology>
    </subcellularLocation>
</comment>
<keyword evidence="14 20" id="KW-0067">ATP-binding</keyword>
<dbReference type="FunFam" id="3.80.10.10:FF:000077">
    <property type="entry name" value="LRR receptor-like serine/threonine-protein kinase ERL1"/>
    <property type="match status" value="1"/>
</dbReference>
<dbReference type="InterPro" id="IPR011009">
    <property type="entry name" value="Kinase-like_dom_sf"/>
</dbReference>
<dbReference type="SUPFAM" id="SSF52047">
    <property type="entry name" value="RNI-like"/>
    <property type="match status" value="1"/>
</dbReference>
<feature type="transmembrane region" description="Helical" evidence="21">
    <location>
        <begin position="625"/>
        <end position="647"/>
    </location>
</feature>
<keyword evidence="15 21" id="KW-1133">Transmembrane helix</keyword>
<dbReference type="InterPro" id="IPR001611">
    <property type="entry name" value="Leu-rich_rpt"/>
</dbReference>
<evidence type="ECO:0000256" key="1">
    <source>
        <dbReference type="ARBA" id="ARBA00004251"/>
    </source>
</evidence>
<reference evidence="24 25" key="1">
    <citation type="journal article" date="2009" name="Nat. Genet.">
        <title>The genome of the cucumber, Cucumis sativus L.</title>
        <authorList>
            <person name="Huang S."/>
            <person name="Li R."/>
            <person name="Zhang Z."/>
            <person name="Li L."/>
            <person name="Gu X."/>
            <person name="Fan W."/>
            <person name="Lucas W.J."/>
            <person name="Wang X."/>
            <person name="Xie B."/>
            <person name="Ni P."/>
            <person name="Ren Y."/>
            <person name="Zhu H."/>
            <person name="Li J."/>
            <person name="Lin K."/>
            <person name="Jin W."/>
            <person name="Fei Z."/>
            <person name="Li G."/>
            <person name="Staub J."/>
            <person name="Kilian A."/>
            <person name="van der Vossen E.A."/>
            <person name="Wu Y."/>
            <person name="Guo J."/>
            <person name="He J."/>
            <person name="Jia Z."/>
            <person name="Ren Y."/>
            <person name="Tian G."/>
            <person name="Lu Y."/>
            <person name="Ruan J."/>
            <person name="Qian W."/>
            <person name="Wang M."/>
            <person name="Huang Q."/>
            <person name="Li B."/>
            <person name="Xuan Z."/>
            <person name="Cao J."/>
            <person name="Asan"/>
            <person name="Wu Z."/>
            <person name="Zhang J."/>
            <person name="Cai Q."/>
            <person name="Bai Y."/>
            <person name="Zhao B."/>
            <person name="Han Y."/>
            <person name="Li Y."/>
            <person name="Li X."/>
            <person name="Wang S."/>
            <person name="Shi Q."/>
            <person name="Liu S."/>
            <person name="Cho W.K."/>
            <person name="Kim J.Y."/>
            <person name="Xu Y."/>
            <person name="Heller-Uszynska K."/>
            <person name="Miao H."/>
            <person name="Cheng Z."/>
            <person name="Zhang S."/>
            <person name="Wu J."/>
            <person name="Yang Y."/>
            <person name="Kang H."/>
            <person name="Li M."/>
            <person name="Liang H."/>
            <person name="Ren X."/>
            <person name="Shi Z."/>
            <person name="Wen M."/>
            <person name="Jian M."/>
            <person name="Yang H."/>
            <person name="Zhang G."/>
            <person name="Yang Z."/>
            <person name="Chen R."/>
            <person name="Liu S."/>
            <person name="Li J."/>
            <person name="Ma L."/>
            <person name="Liu H."/>
            <person name="Zhou Y."/>
            <person name="Zhao J."/>
            <person name="Fang X."/>
            <person name="Li G."/>
            <person name="Fang L."/>
            <person name="Li Y."/>
            <person name="Liu D."/>
            <person name="Zheng H."/>
            <person name="Zhang Y."/>
            <person name="Qin N."/>
            <person name="Li Z."/>
            <person name="Yang G."/>
            <person name="Yang S."/>
            <person name="Bolund L."/>
            <person name="Kristiansen K."/>
            <person name="Zheng H."/>
            <person name="Li S."/>
            <person name="Zhang X."/>
            <person name="Yang H."/>
            <person name="Wang J."/>
            <person name="Sun R."/>
            <person name="Zhang B."/>
            <person name="Jiang S."/>
            <person name="Wang J."/>
            <person name="Du Y."/>
            <person name="Li S."/>
        </authorList>
    </citation>
    <scope>NUCLEOTIDE SEQUENCE [LARGE SCALE GENOMIC DNA]</scope>
    <source>
        <strain evidence="25">cv. 9930</strain>
    </source>
</reference>
<comment type="catalytic activity">
    <reaction evidence="18">
        <text>L-threonyl-[protein] + ATP = O-phospho-L-threonyl-[protein] + ADP + H(+)</text>
        <dbReference type="Rhea" id="RHEA:46608"/>
        <dbReference type="Rhea" id="RHEA-COMP:11060"/>
        <dbReference type="Rhea" id="RHEA-COMP:11605"/>
        <dbReference type="ChEBI" id="CHEBI:15378"/>
        <dbReference type="ChEBI" id="CHEBI:30013"/>
        <dbReference type="ChEBI" id="CHEBI:30616"/>
        <dbReference type="ChEBI" id="CHEBI:61977"/>
        <dbReference type="ChEBI" id="CHEBI:456216"/>
        <dbReference type="EC" id="2.7.11.1"/>
    </reaction>
</comment>
<dbReference type="InterPro" id="IPR017441">
    <property type="entry name" value="Protein_kinase_ATP_BS"/>
</dbReference>
<evidence type="ECO:0000256" key="19">
    <source>
        <dbReference type="ARBA" id="ARBA00048679"/>
    </source>
</evidence>
<keyword evidence="4" id="KW-1003">Cell membrane</keyword>
<evidence type="ECO:0000256" key="22">
    <source>
        <dbReference type="SAM" id="SignalP"/>
    </source>
</evidence>
<dbReference type="Proteomes" id="UP000029981">
    <property type="component" value="Chromosome 7"/>
</dbReference>
<keyword evidence="13" id="KW-0418">Kinase</keyword>
<reference evidence="24 25" key="3">
    <citation type="journal article" date="2010" name="BMC Genomics">
        <title>Transcriptome sequencing and comparative analysis of cucumber flowers with different sex types.</title>
        <authorList>
            <person name="Guo S."/>
            <person name="Zheng Y."/>
            <person name="Joung J.G."/>
            <person name="Liu S."/>
            <person name="Zhang Z."/>
            <person name="Crasta O.R."/>
            <person name="Sobral B.W."/>
            <person name="Xu Y."/>
            <person name="Huang S."/>
            <person name="Fei Z."/>
        </authorList>
    </citation>
    <scope>NUCLEOTIDE SEQUENCE [LARGE SCALE GENOMIC DNA]</scope>
    <source>
        <strain evidence="25">cv. 9930</strain>
    </source>
</reference>
<evidence type="ECO:0000256" key="11">
    <source>
        <dbReference type="ARBA" id="ARBA00022737"/>
    </source>
</evidence>
<dbReference type="SMART" id="SM00369">
    <property type="entry name" value="LRR_TYP"/>
    <property type="match status" value="7"/>
</dbReference>
<gene>
    <name evidence="24" type="ORF">Csa_7G039230</name>
</gene>
<evidence type="ECO:0000256" key="12">
    <source>
        <dbReference type="ARBA" id="ARBA00022741"/>
    </source>
</evidence>
<keyword evidence="11" id="KW-0677">Repeat</keyword>
<evidence type="ECO:0000256" key="13">
    <source>
        <dbReference type="ARBA" id="ARBA00022777"/>
    </source>
</evidence>
<dbReference type="OMA" id="EYEIADC"/>
<dbReference type="InterPro" id="IPR013210">
    <property type="entry name" value="LRR_N_plant-typ"/>
</dbReference>
<keyword evidence="25" id="KW-1185">Reference proteome</keyword>
<dbReference type="GO" id="GO:0050829">
    <property type="term" value="P:defense response to Gram-negative bacterium"/>
    <property type="evidence" value="ECO:0007669"/>
    <property type="project" value="EnsemblPlants"/>
</dbReference>
<dbReference type="GO" id="GO:0005886">
    <property type="term" value="C:plasma membrane"/>
    <property type="evidence" value="ECO:0000318"/>
    <property type="project" value="GO_Central"/>
</dbReference>
<keyword evidence="7" id="KW-0433">Leucine-rich repeat</keyword>
<dbReference type="GO" id="GO:0010468">
    <property type="term" value="P:regulation of gene expression"/>
    <property type="evidence" value="ECO:0007669"/>
    <property type="project" value="EnsemblPlants"/>
</dbReference>
<keyword evidence="9 21" id="KW-0812">Transmembrane</keyword>
<evidence type="ECO:0000256" key="18">
    <source>
        <dbReference type="ARBA" id="ARBA00047899"/>
    </source>
</evidence>
<dbReference type="Pfam" id="PF13855">
    <property type="entry name" value="LRR_8"/>
    <property type="match status" value="2"/>
</dbReference>
<dbReference type="PRINTS" id="PR00019">
    <property type="entry name" value="LEURICHRPT"/>
</dbReference>
<evidence type="ECO:0000256" key="2">
    <source>
        <dbReference type="ARBA" id="ARBA00008684"/>
    </source>
</evidence>
<feature type="binding site" evidence="20">
    <location>
        <position position="710"/>
    </location>
    <ligand>
        <name>ATP</name>
        <dbReference type="ChEBI" id="CHEBI:30616"/>
    </ligand>
</feature>
<evidence type="ECO:0000256" key="14">
    <source>
        <dbReference type="ARBA" id="ARBA00022840"/>
    </source>
</evidence>
<dbReference type="PROSITE" id="PS50011">
    <property type="entry name" value="PROTEIN_KINASE_DOM"/>
    <property type="match status" value="1"/>
</dbReference>
<dbReference type="FunFam" id="1.10.510.10:FF:000201">
    <property type="entry name" value="Leucine-rich repeat receptor-like serine/threonine-protein kinase"/>
    <property type="match status" value="1"/>
</dbReference>
<dbReference type="STRING" id="3659.A0A0A0K1E1"/>
<evidence type="ECO:0000256" key="15">
    <source>
        <dbReference type="ARBA" id="ARBA00022989"/>
    </source>
</evidence>
<dbReference type="EC" id="2.7.11.1" evidence="3"/>
<keyword evidence="6" id="KW-0597">Phosphoprotein</keyword>
<keyword evidence="10 22" id="KW-0732">Signal</keyword>
<dbReference type="PANTHER" id="PTHR48056">
    <property type="entry name" value="LRR RECEPTOR-LIKE SERINE/THREONINE-PROTEIN KINASE-RELATED"/>
    <property type="match status" value="1"/>
</dbReference>
<evidence type="ECO:0000256" key="21">
    <source>
        <dbReference type="SAM" id="Phobius"/>
    </source>
</evidence>
<keyword evidence="5" id="KW-0723">Serine/threonine-protein kinase</keyword>
<dbReference type="FunFam" id="3.80.10.10:FF:000453">
    <property type="entry name" value="Leucine-rich receptor-like protein kinase family protein"/>
    <property type="match status" value="1"/>
</dbReference>
<protein>
    <recommendedName>
        <fullName evidence="3">non-specific serine/threonine protein kinase</fullName>
        <ecNumber evidence="3">2.7.11.1</ecNumber>
    </recommendedName>
</protein>
<evidence type="ECO:0000256" key="20">
    <source>
        <dbReference type="PROSITE-ProRule" id="PRU10141"/>
    </source>
</evidence>
<feature type="chain" id="PRO_5001971699" description="non-specific serine/threonine protein kinase" evidence="22">
    <location>
        <begin position="23"/>
        <end position="979"/>
    </location>
</feature>
<dbReference type="SUPFAM" id="SSF56112">
    <property type="entry name" value="Protein kinase-like (PK-like)"/>
    <property type="match status" value="1"/>
</dbReference>
<dbReference type="InterPro" id="IPR050647">
    <property type="entry name" value="Plant_LRR-RLKs"/>
</dbReference>
<dbReference type="Gene3D" id="3.30.200.20">
    <property type="entry name" value="Phosphorylase Kinase, domain 1"/>
    <property type="match status" value="1"/>
</dbReference>
<dbReference type="FunFam" id="3.80.10.10:FF:000215">
    <property type="entry name" value="Receptor-like protein kinase HSL1"/>
    <property type="match status" value="1"/>
</dbReference>
<sequence>MLHPPPLLLLLLLLPFLPLISSLNQEGLYLQRVKLGLSDPTHSLSSWNPRDNTPCNWSGITCDSLTHSVIAVDLSNFQLSGPFPTFICRLPSLSSLSLSNNAINASLSDDVASCSGLHFLNMSQNLLAGSIPDGISKIFNLRSLDLSGNNFSGEIPTSFGGFTQLETLNLVDNLLNGTIPGSLGNVSSLKELQLAYNPFMRSEIPSAFGNLTKLEVLWLANCNLAGQIPATIGGMTRLKNLDLSNNRLSGSIPVSLTQMKSLVQIELFNNSLSGELPLRLSNLTSLRRIDVSMNHLTGMIPDELCALQLESLNLFENRLEGPLPESIVNSPYLNELKLFNNKLSGQLPSKLGQNSPLVHLDVSYNGFSGGIPENLCAKGKLEELILIYNSFSGRIPASLGKCTSLSRIRMRNNRLSGPVPDEFWGLPNVYLLELVENSLSGSISSMISGAKNLSILVISENQFSGSIPNEIGLLSNLTELSGNDNMFSGRIPGALVKLNLLSTLDLSKNKLSGELPMGIGALKRLNELNLASNRLSGNIPSEIGNLPVLNYLDLSSNHLSGSIPLELQNLKLNLLNLSNNLLSGVLPPLYAEDIYRDSFLGNPGLCNNDPSLCPHVGKGKNQGYWLLRSIFLLAIIVFVVGVIWFFFKYKEFKKSKKGIAISKWRSFHKLGFSEYEIADCLSEDKVIGSGASGKVYKVVLKNGEVVAVKKLWQGTRKEDTSLESEKDGFEAEVETLGKIRHKNIVRLWCCCNTGNCKLLVYEYMPNGSLGDLLHGSKKRFLDWPTRYKVVLDAAEGLSYLHHDCAPPIVHRDIKSNNILLDSEFGARVADFGLAKFLNAGKGSESMSVIAGSCGYIAPEYAYTLRVNEKSDIYSFGVVILELVTGRPPNDPEFGDKDLAKWVYATVDGRELDRVIDPKLGSEYKEEIYRVLDVGLLCTSSLPINRPSMRRVVKLLQEAAIETRPPAIVKKEVKLSPYLS</sequence>
<evidence type="ECO:0000256" key="9">
    <source>
        <dbReference type="ARBA" id="ARBA00022692"/>
    </source>
</evidence>
<feature type="signal peptide" evidence="22">
    <location>
        <begin position="1"/>
        <end position="22"/>
    </location>
</feature>
<evidence type="ECO:0000256" key="5">
    <source>
        <dbReference type="ARBA" id="ARBA00022527"/>
    </source>
</evidence>
<dbReference type="Pfam" id="PF08263">
    <property type="entry name" value="LRRNT_2"/>
    <property type="match status" value="1"/>
</dbReference>
<proteinExistence type="inferred from homology"/>
<dbReference type="PANTHER" id="PTHR48056:SF84">
    <property type="entry name" value="PROTEIN KINASE DOMAIN-CONTAINING PROTEIN"/>
    <property type="match status" value="1"/>
</dbReference>
<evidence type="ECO:0000256" key="10">
    <source>
        <dbReference type="ARBA" id="ARBA00022729"/>
    </source>
</evidence>
<dbReference type="Pfam" id="PF00069">
    <property type="entry name" value="Pkinase"/>
    <property type="match status" value="1"/>
</dbReference>
<accession>A0A0A0K1E1</accession>
<dbReference type="InterPro" id="IPR000719">
    <property type="entry name" value="Prot_kinase_dom"/>
</dbReference>
<evidence type="ECO:0000313" key="24">
    <source>
        <dbReference type="EMBL" id="KGN43475.1"/>
    </source>
</evidence>
<dbReference type="GO" id="GO:0010102">
    <property type="term" value="P:lateral root morphogenesis"/>
    <property type="evidence" value="ECO:0007669"/>
    <property type="project" value="EnsemblPlants"/>
</dbReference>
<dbReference type="Gene3D" id="3.80.10.10">
    <property type="entry name" value="Ribonuclease Inhibitor"/>
    <property type="match status" value="3"/>
</dbReference>
<reference evidence="24 25" key="2">
    <citation type="journal article" date="2009" name="PLoS ONE">
        <title>An integrated genetic and cytogenetic map of the cucumber genome.</title>
        <authorList>
            <person name="Ren Y."/>
            <person name="Zhang Z."/>
            <person name="Liu J."/>
            <person name="Staub J.E."/>
            <person name="Han Y."/>
            <person name="Cheng Z."/>
            <person name="Li X."/>
            <person name="Lu J."/>
            <person name="Miao H."/>
            <person name="Kang H."/>
            <person name="Xie B."/>
            <person name="Gu X."/>
            <person name="Wang X."/>
            <person name="Du Y."/>
            <person name="Jin W."/>
            <person name="Huang S."/>
        </authorList>
    </citation>
    <scope>NUCLEOTIDE SEQUENCE [LARGE SCALE GENOMIC DNA]</scope>
    <source>
        <strain evidence="25">cv. 9930</strain>
    </source>
</reference>
<comment type="catalytic activity">
    <reaction evidence="19">
        <text>L-seryl-[protein] + ATP = O-phospho-L-seryl-[protein] + ADP + H(+)</text>
        <dbReference type="Rhea" id="RHEA:17989"/>
        <dbReference type="Rhea" id="RHEA-COMP:9863"/>
        <dbReference type="Rhea" id="RHEA-COMP:11604"/>
        <dbReference type="ChEBI" id="CHEBI:15378"/>
        <dbReference type="ChEBI" id="CHEBI:29999"/>
        <dbReference type="ChEBI" id="CHEBI:30616"/>
        <dbReference type="ChEBI" id="CHEBI:83421"/>
        <dbReference type="ChEBI" id="CHEBI:456216"/>
        <dbReference type="EC" id="2.7.11.1"/>
    </reaction>
</comment>
<dbReference type="eggNOG" id="ENOG502QQFB">
    <property type="taxonomic scope" value="Eukaryota"/>
</dbReference>
<dbReference type="Gramene" id="KGN43475">
    <property type="protein sequence ID" value="KGN43475"/>
    <property type="gene ID" value="Csa_7G039230"/>
</dbReference>
<evidence type="ECO:0000256" key="7">
    <source>
        <dbReference type="ARBA" id="ARBA00022614"/>
    </source>
</evidence>
<organism evidence="24 25">
    <name type="scientific">Cucumis sativus</name>
    <name type="common">Cucumber</name>
    <dbReference type="NCBI Taxonomy" id="3659"/>
    <lineage>
        <taxon>Eukaryota</taxon>
        <taxon>Viridiplantae</taxon>
        <taxon>Streptophyta</taxon>
        <taxon>Embryophyta</taxon>
        <taxon>Tracheophyta</taxon>
        <taxon>Spermatophyta</taxon>
        <taxon>Magnoliopsida</taxon>
        <taxon>eudicotyledons</taxon>
        <taxon>Gunneridae</taxon>
        <taxon>Pentapetalae</taxon>
        <taxon>rosids</taxon>
        <taxon>fabids</taxon>
        <taxon>Cucurbitales</taxon>
        <taxon>Cucurbitaceae</taxon>
        <taxon>Benincaseae</taxon>
        <taxon>Cucumis</taxon>
    </lineage>
</organism>
<dbReference type="PROSITE" id="PS51450">
    <property type="entry name" value="LRR"/>
    <property type="match status" value="1"/>
</dbReference>
<dbReference type="AlphaFoldDB" id="A0A0A0K1E1"/>
<dbReference type="GO" id="GO:0045490">
    <property type="term" value="P:pectin catabolic process"/>
    <property type="evidence" value="ECO:0007669"/>
    <property type="project" value="EnsemblPlants"/>
</dbReference>
<dbReference type="GO" id="GO:0004674">
    <property type="term" value="F:protein serine/threonine kinase activity"/>
    <property type="evidence" value="ECO:0007669"/>
    <property type="project" value="UniProtKB-KW"/>
</dbReference>
<dbReference type="SUPFAM" id="SSF52058">
    <property type="entry name" value="L domain-like"/>
    <property type="match status" value="1"/>
</dbReference>
<evidence type="ECO:0000256" key="3">
    <source>
        <dbReference type="ARBA" id="ARBA00012513"/>
    </source>
</evidence>
<keyword evidence="17" id="KW-0325">Glycoprotein</keyword>
<evidence type="ECO:0000259" key="23">
    <source>
        <dbReference type="PROSITE" id="PS50011"/>
    </source>
</evidence>
<dbReference type="OrthoDB" id="2021138at2759"/>
<dbReference type="Gene3D" id="1.10.510.10">
    <property type="entry name" value="Transferase(Phosphotransferase) domain 1"/>
    <property type="match status" value="1"/>
</dbReference>
<dbReference type="KEGG" id="csv:101208240"/>
<evidence type="ECO:0000256" key="17">
    <source>
        <dbReference type="ARBA" id="ARBA00023180"/>
    </source>
</evidence>
<dbReference type="InterPro" id="IPR003591">
    <property type="entry name" value="Leu-rich_rpt_typical-subtyp"/>
</dbReference>
<reference evidence="24 25" key="4">
    <citation type="journal article" date="2011" name="BMC Genomics">
        <title>RNA-Seq improves annotation of protein-coding genes in the cucumber genome.</title>
        <authorList>
            <person name="Li Z."/>
            <person name="Zhang Z."/>
            <person name="Yan P."/>
            <person name="Huang S."/>
            <person name="Fei Z."/>
            <person name="Lin K."/>
        </authorList>
    </citation>
    <scope>NUCLEOTIDE SEQUENCE [LARGE SCALE GENOMIC DNA]</scope>
    <source>
        <strain evidence="25">cv. 9930</strain>
    </source>
</reference>
<dbReference type="EMBL" id="CM002928">
    <property type="protein sequence ID" value="KGN43475.1"/>
    <property type="molecule type" value="Genomic_DNA"/>
</dbReference>
<dbReference type="Pfam" id="PF00560">
    <property type="entry name" value="LRR_1"/>
    <property type="match status" value="8"/>
</dbReference>
<dbReference type="GO" id="GO:0010227">
    <property type="term" value="P:floral organ abscission"/>
    <property type="evidence" value="ECO:0007669"/>
    <property type="project" value="EnsemblPlants"/>
</dbReference>